<evidence type="ECO:0000313" key="2">
    <source>
        <dbReference type="Proteomes" id="UP000093053"/>
    </source>
</evidence>
<dbReference type="KEGG" id="led:BBK82_07250"/>
<sequence>MDNPTAMGGAAFVDGRAARWAGQREMRRAEVAAAALDAIAEHGPQVSTEQIAERAGIARHTLLMRPPRLNS</sequence>
<accession>A0A1B2HDU9</accession>
<evidence type="ECO:0000313" key="1">
    <source>
        <dbReference type="EMBL" id="ANZ35910.1"/>
    </source>
</evidence>
<reference evidence="1 2" key="1">
    <citation type="submission" date="2016-07" db="EMBL/GenBank/DDBJ databases">
        <title>Complete genome sequence of the Lentzea guizhouensis DHS C013.</title>
        <authorList>
            <person name="Cao C."/>
        </authorList>
    </citation>
    <scope>NUCLEOTIDE SEQUENCE [LARGE SCALE GENOMIC DNA]</scope>
    <source>
        <strain evidence="1 2">DHS C013</strain>
    </source>
</reference>
<dbReference type="SUPFAM" id="SSF46689">
    <property type="entry name" value="Homeodomain-like"/>
    <property type="match status" value="1"/>
</dbReference>
<organism evidence="1 2">
    <name type="scientific">Lentzea guizhouensis</name>
    <dbReference type="NCBI Taxonomy" id="1586287"/>
    <lineage>
        <taxon>Bacteria</taxon>
        <taxon>Bacillati</taxon>
        <taxon>Actinomycetota</taxon>
        <taxon>Actinomycetes</taxon>
        <taxon>Pseudonocardiales</taxon>
        <taxon>Pseudonocardiaceae</taxon>
        <taxon>Lentzea</taxon>
    </lineage>
</organism>
<dbReference type="InterPro" id="IPR009057">
    <property type="entry name" value="Homeodomain-like_sf"/>
</dbReference>
<name>A0A1B2HDU9_9PSEU</name>
<dbReference type="AlphaFoldDB" id="A0A1B2HDU9"/>
<dbReference type="Gene3D" id="1.10.357.10">
    <property type="entry name" value="Tetracycline Repressor, domain 2"/>
    <property type="match status" value="1"/>
</dbReference>
<protein>
    <submittedName>
        <fullName evidence="1">Uncharacterized protein</fullName>
    </submittedName>
</protein>
<proteinExistence type="predicted"/>
<dbReference type="Proteomes" id="UP000093053">
    <property type="component" value="Chromosome"/>
</dbReference>
<keyword evidence="2" id="KW-1185">Reference proteome</keyword>
<gene>
    <name evidence="1" type="ORF">BBK82_07250</name>
</gene>
<dbReference type="EMBL" id="CP016793">
    <property type="protein sequence ID" value="ANZ35910.1"/>
    <property type="molecule type" value="Genomic_DNA"/>
</dbReference>